<keyword evidence="1" id="KW-1133">Transmembrane helix</keyword>
<feature type="transmembrane region" description="Helical" evidence="1">
    <location>
        <begin position="68"/>
        <end position="90"/>
    </location>
</feature>
<sequence length="214" mass="21199">MFGAALAAGGVFGAKHALEADHVAAVATLVEETDRPATTGAAWGVGHSIPIVLLGAAFLALGLELPGAVMTGFEVVVALVLVALGVRAIAGRQSLGRRLLSHTHGESEHRHLRLGRGAIGLGHSHADEESFAVGIVHGLAGSGGVVIGMTAAAPTATGGLAFLGGFALASVGAMAVVTAGWGRLVGYTDALRIVAGLLSVAVGLLLLAETTTLL</sequence>
<dbReference type="Proteomes" id="UP000296706">
    <property type="component" value="Chromosome"/>
</dbReference>
<dbReference type="PANTHER" id="PTHR33876">
    <property type="entry name" value="UNNAMED PRODUCT"/>
    <property type="match status" value="1"/>
</dbReference>
<dbReference type="GeneID" id="39847891"/>
<evidence type="ECO:0000313" key="2">
    <source>
        <dbReference type="EMBL" id="QCC51278.1"/>
    </source>
</evidence>
<feature type="transmembrane region" description="Helical" evidence="1">
    <location>
        <begin position="160"/>
        <end position="184"/>
    </location>
</feature>
<protein>
    <submittedName>
        <fullName evidence="2">High-affinity nickel-transporter protein</fullName>
    </submittedName>
</protein>
<feature type="transmembrane region" description="Helical" evidence="1">
    <location>
        <begin position="190"/>
        <end position="208"/>
    </location>
</feature>
<reference evidence="2 3" key="1">
    <citation type="journal article" date="2019" name="Nat. Commun.">
        <title>A new type of DNA phosphorothioation-based antiviral system in archaea.</title>
        <authorList>
            <person name="Xiong L."/>
            <person name="Liu S."/>
            <person name="Chen S."/>
            <person name="Xiao Y."/>
            <person name="Zhu B."/>
            <person name="Gao Y."/>
            <person name="Zhang Y."/>
            <person name="Chen B."/>
            <person name="Luo J."/>
            <person name="Deng Z."/>
            <person name="Chen X."/>
            <person name="Wang L."/>
            <person name="Chen S."/>
        </authorList>
    </citation>
    <scope>NUCLEOTIDE SEQUENCE [LARGE SCALE GENOMIC DNA]</scope>
    <source>
        <strain evidence="2 3">CBA1105</strain>
    </source>
</reference>
<dbReference type="PANTHER" id="PTHR33876:SF4">
    <property type="entry name" value="CHLOROPLAST PROTEIN FOR GROWTH AND FERTILITY 2"/>
    <property type="match status" value="1"/>
</dbReference>
<dbReference type="STRING" id="1457250.GCA_000755225_01208"/>
<dbReference type="InterPro" id="IPR052776">
    <property type="entry name" value="Chloro_ReproSupport/MetalTrans"/>
</dbReference>
<dbReference type="AlphaFoldDB" id="A0A4D6HDQ0"/>
<dbReference type="KEGG" id="hsn:DV733_08470"/>
<gene>
    <name evidence="2" type="ORF">DV733_08470</name>
</gene>
<name>A0A4D6HDQ0_9EURY</name>
<dbReference type="RefSeq" id="WP_049995113.1">
    <property type="nucleotide sequence ID" value="NZ_CP031310.1"/>
</dbReference>
<feature type="transmembrane region" description="Helical" evidence="1">
    <location>
        <begin position="41"/>
        <end position="61"/>
    </location>
</feature>
<dbReference type="OrthoDB" id="292582at2157"/>
<evidence type="ECO:0000313" key="3">
    <source>
        <dbReference type="Proteomes" id="UP000296706"/>
    </source>
</evidence>
<dbReference type="EMBL" id="CP031310">
    <property type="protein sequence ID" value="QCC51278.1"/>
    <property type="molecule type" value="Genomic_DNA"/>
</dbReference>
<organism evidence="2 3">
    <name type="scientific">Halapricum salinum</name>
    <dbReference type="NCBI Taxonomy" id="1457250"/>
    <lineage>
        <taxon>Archaea</taxon>
        <taxon>Methanobacteriati</taxon>
        <taxon>Methanobacteriota</taxon>
        <taxon>Stenosarchaea group</taxon>
        <taxon>Halobacteria</taxon>
        <taxon>Halobacteriales</taxon>
        <taxon>Haloarculaceae</taxon>
        <taxon>Halapricum</taxon>
    </lineage>
</organism>
<accession>A0A4D6HDQ0</accession>
<keyword evidence="1" id="KW-0472">Membrane</keyword>
<feature type="transmembrane region" description="Helical" evidence="1">
    <location>
        <begin position="131"/>
        <end position="153"/>
    </location>
</feature>
<keyword evidence="1" id="KW-0812">Transmembrane</keyword>
<evidence type="ECO:0000256" key="1">
    <source>
        <dbReference type="SAM" id="Phobius"/>
    </source>
</evidence>
<keyword evidence="3" id="KW-1185">Reference proteome</keyword>
<proteinExistence type="predicted"/>